<gene>
    <name evidence="1" type="ORF">U0035_13160</name>
</gene>
<organism evidence="1 2">
    <name type="scientific">Niabella yanshanensis</name>
    <dbReference type="NCBI Taxonomy" id="577386"/>
    <lineage>
        <taxon>Bacteria</taxon>
        <taxon>Pseudomonadati</taxon>
        <taxon>Bacteroidota</taxon>
        <taxon>Chitinophagia</taxon>
        <taxon>Chitinophagales</taxon>
        <taxon>Chitinophagaceae</taxon>
        <taxon>Niabella</taxon>
    </lineage>
</organism>
<evidence type="ECO:0000313" key="1">
    <source>
        <dbReference type="EMBL" id="WQD36616.1"/>
    </source>
</evidence>
<proteinExistence type="predicted"/>
<evidence type="ECO:0000313" key="2">
    <source>
        <dbReference type="Proteomes" id="UP001325680"/>
    </source>
</evidence>
<dbReference type="Proteomes" id="UP001325680">
    <property type="component" value="Chromosome"/>
</dbReference>
<protein>
    <submittedName>
        <fullName evidence="1">DUF2007 domain-containing protein</fullName>
    </submittedName>
</protein>
<sequence>MNFVIAAVFDNYINAHVTLGRLQEEHINCWLKDENTVTIDPILTNAVGGIKLMVAEPQIERALALIATDRQEYQQQHPCPQCGSENIDLVSTPRKPSNWLGTITSAVLGVGSATPIDKVYHCFDCGNEYEME</sequence>
<dbReference type="SUPFAM" id="SSF54913">
    <property type="entry name" value="GlnB-like"/>
    <property type="match status" value="1"/>
</dbReference>
<accession>A0ABZ0W0K5</accession>
<keyword evidence="2" id="KW-1185">Reference proteome</keyword>
<dbReference type="RefSeq" id="WP_114790235.1">
    <property type="nucleotide sequence ID" value="NZ_CP139960.1"/>
</dbReference>
<dbReference type="EMBL" id="CP139960">
    <property type="protein sequence ID" value="WQD36616.1"/>
    <property type="molecule type" value="Genomic_DNA"/>
</dbReference>
<dbReference type="InterPro" id="IPR011322">
    <property type="entry name" value="N-reg_PII-like_a/b"/>
</dbReference>
<reference evidence="1 2" key="1">
    <citation type="submission" date="2023-12" db="EMBL/GenBank/DDBJ databases">
        <title>Genome sequencing and assembly of bacterial species from a model synthetic community.</title>
        <authorList>
            <person name="Hogle S.L."/>
        </authorList>
    </citation>
    <scope>NUCLEOTIDE SEQUENCE [LARGE SCALE GENOMIC DNA]</scope>
    <source>
        <strain evidence="1 2">HAMBI_3031</strain>
    </source>
</reference>
<name>A0ABZ0W0K5_9BACT</name>